<dbReference type="OrthoDB" id="8687690at2"/>
<evidence type="ECO:0000313" key="2">
    <source>
        <dbReference type="Proteomes" id="UP000031637"/>
    </source>
</evidence>
<dbReference type="InterPro" id="IPR036473">
    <property type="entry name" value="Mopterin_CF_MoaD-rel_C_sf"/>
</dbReference>
<dbReference type="HOGENOM" id="CLU_2425852_0_0_4"/>
<evidence type="ECO:0000313" key="1">
    <source>
        <dbReference type="EMBL" id="BAO29912.1"/>
    </source>
</evidence>
<dbReference type="STRING" id="1223802.SUTH_02122"/>
<organism evidence="1 2">
    <name type="scientific">Sulfuritalea hydrogenivorans sk43H</name>
    <dbReference type="NCBI Taxonomy" id="1223802"/>
    <lineage>
        <taxon>Bacteria</taxon>
        <taxon>Pseudomonadati</taxon>
        <taxon>Pseudomonadota</taxon>
        <taxon>Betaproteobacteria</taxon>
        <taxon>Nitrosomonadales</taxon>
        <taxon>Sterolibacteriaceae</taxon>
        <taxon>Sulfuritalea</taxon>
    </lineage>
</organism>
<dbReference type="RefSeq" id="WP_041099112.1">
    <property type="nucleotide sequence ID" value="NZ_AP012547.1"/>
</dbReference>
<dbReference type="AlphaFoldDB" id="W0SG57"/>
<dbReference type="Proteomes" id="UP000031637">
    <property type="component" value="Chromosome"/>
</dbReference>
<dbReference type="EMBL" id="AP012547">
    <property type="protein sequence ID" value="BAO29912.1"/>
    <property type="molecule type" value="Genomic_DNA"/>
</dbReference>
<accession>W0SG57</accession>
<keyword evidence="2" id="KW-1185">Reference proteome</keyword>
<proteinExistence type="predicted"/>
<name>W0SG57_9PROT</name>
<gene>
    <name evidence="1" type="ORF">SUTH_02122</name>
</gene>
<dbReference type="KEGG" id="shd:SUTH_02122"/>
<reference evidence="1 2" key="1">
    <citation type="journal article" date="2014" name="Syst. Appl. Microbiol.">
        <title>Complete genomes of freshwater sulfur oxidizers Sulfuricella denitrificans skB26 and Sulfuritalea hydrogenivorans sk43H: genetic insights into the sulfur oxidation pathway of betaproteobacteria.</title>
        <authorList>
            <person name="Watanabe T."/>
            <person name="Kojima H."/>
            <person name="Fukui M."/>
        </authorList>
    </citation>
    <scope>NUCLEOTIDE SEQUENCE [LARGE SCALE GENOMIC DNA]</scope>
    <source>
        <strain evidence="1">DSM22779</strain>
    </source>
</reference>
<dbReference type="Gene3D" id="3.30.1370.80">
    <property type="entry name" value="Molybdopterin cofactor biosynthesis MoaD-related, C-terminal domain"/>
    <property type="match status" value="1"/>
</dbReference>
<sequence length="91" mass="10605">MKFPLAYDATTSREDFVRLLRLATGGEEFHEIDGRFCGHGWFVRLTPIPPLEIGLVRLERHRVEIEFDGLDEAAQDAFMRRFTRYYQRGGG</sequence>
<protein>
    <submittedName>
        <fullName evidence="1">Uncharacterized protein</fullName>
    </submittedName>
</protein>